<keyword evidence="5" id="KW-0378">Hydrolase</keyword>
<evidence type="ECO:0000256" key="1">
    <source>
        <dbReference type="ARBA" id="ARBA00022679"/>
    </source>
</evidence>
<dbReference type="PANTHER" id="PTHR37984">
    <property type="entry name" value="PROTEIN CBG26694"/>
    <property type="match status" value="1"/>
</dbReference>
<feature type="domain" description="Reverse transcriptase RNase H-like" evidence="8">
    <location>
        <begin position="99"/>
        <end position="139"/>
    </location>
</feature>
<dbReference type="PANTHER" id="PTHR37984:SF5">
    <property type="entry name" value="PROTEIN NYNRIN-LIKE"/>
    <property type="match status" value="1"/>
</dbReference>
<keyword evidence="11" id="KW-1185">Reference proteome</keyword>
<evidence type="ECO:0000256" key="4">
    <source>
        <dbReference type="ARBA" id="ARBA00022759"/>
    </source>
</evidence>
<evidence type="ECO:0000259" key="8">
    <source>
        <dbReference type="Pfam" id="PF17917"/>
    </source>
</evidence>
<dbReference type="GO" id="GO:0016787">
    <property type="term" value="F:hydrolase activity"/>
    <property type="evidence" value="ECO:0007669"/>
    <property type="project" value="UniProtKB-KW"/>
</dbReference>
<dbReference type="InterPro" id="IPR043128">
    <property type="entry name" value="Rev_trsase/Diguanyl_cyclase"/>
</dbReference>
<name>A0A5B6WEA0_9ROSI</name>
<evidence type="ECO:0000256" key="3">
    <source>
        <dbReference type="ARBA" id="ARBA00022722"/>
    </source>
</evidence>
<dbReference type="InterPro" id="IPR043502">
    <property type="entry name" value="DNA/RNA_pol_sf"/>
</dbReference>
<protein>
    <submittedName>
        <fullName evidence="10">Gag-Pol polyprotein</fullName>
    </submittedName>
</protein>
<accession>A0A5B6WEA0</accession>
<dbReference type="InterPro" id="IPR041373">
    <property type="entry name" value="RT_RNaseH"/>
</dbReference>
<keyword evidence="1" id="KW-0808">Transferase</keyword>
<feature type="domain" description="Reverse transcriptase/retrotransposon-derived protein RNase H-like" evidence="9">
    <location>
        <begin position="46"/>
        <end position="96"/>
    </location>
</feature>
<keyword evidence="3" id="KW-0540">Nuclease</keyword>
<dbReference type="OrthoDB" id="1701144at2759"/>
<keyword evidence="4" id="KW-0255">Endonuclease</keyword>
<comment type="caution">
    <text evidence="10">The sequence shown here is derived from an EMBL/GenBank/DDBJ whole genome shotgun (WGS) entry which is preliminary data.</text>
</comment>
<dbReference type="Pfam" id="PF17917">
    <property type="entry name" value="RT_RNaseH"/>
    <property type="match status" value="1"/>
</dbReference>
<dbReference type="InterPro" id="IPR041577">
    <property type="entry name" value="RT_RNaseH_2"/>
</dbReference>
<dbReference type="Proteomes" id="UP000325315">
    <property type="component" value="Unassembled WGS sequence"/>
</dbReference>
<dbReference type="GO" id="GO:0004519">
    <property type="term" value="F:endonuclease activity"/>
    <property type="evidence" value="ECO:0007669"/>
    <property type="project" value="UniProtKB-KW"/>
</dbReference>
<dbReference type="Gene3D" id="3.30.70.270">
    <property type="match status" value="1"/>
</dbReference>
<sequence length="230" mass="26947">MQSSVNVNFGFTRLNFWVTTVVLLKKNLIIASLITRLLSKNVEFVWFDKCQQSFDLLKNMLIEAPVLAQLESEVGYVVYSDASLNGLGCVLMQAGKIIWRHYLYGEKCHMFTDHKSLKYLMTQKELNLRHRHWLELQKDYDLSSLFALRALNAHLALNRDGSVQTELRTKPLFLQRIWKLQVVDLKLIMKQKLVQNNLTTEYDIDNDGALHFRDRICIPNYLDFKCDIFV</sequence>
<dbReference type="EMBL" id="SMMG02000003">
    <property type="protein sequence ID" value="KAA3479743.1"/>
    <property type="molecule type" value="Genomic_DNA"/>
</dbReference>
<reference evidence="11" key="1">
    <citation type="journal article" date="2019" name="Plant Biotechnol. J.">
        <title>Genome sequencing of the Australian wild diploid species Gossypium australe highlights disease resistance and delayed gland morphogenesis.</title>
        <authorList>
            <person name="Cai Y."/>
            <person name="Cai X."/>
            <person name="Wang Q."/>
            <person name="Wang P."/>
            <person name="Zhang Y."/>
            <person name="Cai C."/>
            <person name="Xu Y."/>
            <person name="Wang K."/>
            <person name="Zhou Z."/>
            <person name="Wang C."/>
            <person name="Geng S."/>
            <person name="Li B."/>
            <person name="Dong Q."/>
            <person name="Hou Y."/>
            <person name="Wang H."/>
            <person name="Ai P."/>
            <person name="Liu Z."/>
            <person name="Yi F."/>
            <person name="Sun M."/>
            <person name="An G."/>
            <person name="Cheng J."/>
            <person name="Zhang Y."/>
            <person name="Shi Q."/>
            <person name="Xie Y."/>
            <person name="Shi X."/>
            <person name="Chang Y."/>
            <person name="Huang F."/>
            <person name="Chen Y."/>
            <person name="Hong S."/>
            <person name="Mi L."/>
            <person name="Sun Q."/>
            <person name="Zhang L."/>
            <person name="Zhou B."/>
            <person name="Peng R."/>
            <person name="Zhang X."/>
            <person name="Liu F."/>
        </authorList>
    </citation>
    <scope>NUCLEOTIDE SEQUENCE [LARGE SCALE GENOMIC DNA]</scope>
    <source>
        <strain evidence="11">cv. PA1801</strain>
    </source>
</reference>
<evidence type="ECO:0000256" key="7">
    <source>
        <dbReference type="ARBA" id="ARBA00023268"/>
    </source>
</evidence>
<proteinExistence type="predicted"/>
<keyword evidence="6" id="KW-0695">RNA-directed DNA polymerase</keyword>
<dbReference type="SUPFAM" id="SSF56672">
    <property type="entry name" value="DNA/RNA polymerases"/>
    <property type="match status" value="1"/>
</dbReference>
<evidence type="ECO:0000256" key="6">
    <source>
        <dbReference type="ARBA" id="ARBA00022918"/>
    </source>
</evidence>
<keyword evidence="2" id="KW-0548">Nucleotidyltransferase</keyword>
<dbReference type="AlphaFoldDB" id="A0A5B6WEA0"/>
<evidence type="ECO:0000259" key="9">
    <source>
        <dbReference type="Pfam" id="PF17919"/>
    </source>
</evidence>
<evidence type="ECO:0000313" key="10">
    <source>
        <dbReference type="EMBL" id="KAA3479743.1"/>
    </source>
</evidence>
<evidence type="ECO:0000256" key="5">
    <source>
        <dbReference type="ARBA" id="ARBA00022801"/>
    </source>
</evidence>
<dbReference type="Pfam" id="PF17919">
    <property type="entry name" value="RT_RNaseH_2"/>
    <property type="match status" value="1"/>
</dbReference>
<gene>
    <name evidence="10" type="primary">pol</name>
    <name evidence="10" type="ORF">EPI10_020232</name>
</gene>
<dbReference type="GO" id="GO:0003964">
    <property type="term" value="F:RNA-directed DNA polymerase activity"/>
    <property type="evidence" value="ECO:0007669"/>
    <property type="project" value="UniProtKB-KW"/>
</dbReference>
<keyword evidence="7" id="KW-0511">Multifunctional enzyme</keyword>
<organism evidence="10 11">
    <name type="scientific">Gossypium australe</name>
    <dbReference type="NCBI Taxonomy" id="47621"/>
    <lineage>
        <taxon>Eukaryota</taxon>
        <taxon>Viridiplantae</taxon>
        <taxon>Streptophyta</taxon>
        <taxon>Embryophyta</taxon>
        <taxon>Tracheophyta</taxon>
        <taxon>Spermatophyta</taxon>
        <taxon>Magnoliopsida</taxon>
        <taxon>eudicotyledons</taxon>
        <taxon>Gunneridae</taxon>
        <taxon>Pentapetalae</taxon>
        <taxon>rosids</taxon>
        <taxon>malvids</taxon>
        <taxon>Malvales</taxon>
        <taxon>Malvaceae</taxon>
        <taxon>Malvoideae</taxon>
        <taxon>Gossypium</taxon>
    </lineage>
</organism>
<evidence type="ECO:0000313" key="11">
    <source>
        <dbReference type="Proteomes" id="UP000325315"/>
    </source>
</evidence>
<dbReference type="InterPro" id="IPR050951">
    <property type="entry name" value="Retrovirus_Pol_polyprotein"/>
</dbReference>
<evidence type="ECO:0000256" key="2">
    <source>
        <dbReference type="ARBA" id="ARBA00022695"/>
    </source>
</evidence>